<comment type="caution">
    <text evidence="13">The sequence shown here is derived from an EMBL/GenBank/DDBJ whole genome shotgun (WGS) entry which is preliminary data.</text>
</comment>
<evidence type="ECO:0000256" key="8">
    <source>
        <dbReference type="ARBA" id="ARBA00048283"/>
    </source>
</evidence>
<evidence type="ECO:0000256" key="4">
    <source>
        <dbReference type="ARBA" id="ARBA00042703"/>
    </source>
</evidence>
<evidence type="ECO:0000256" key="1">
    <source>
        <dbReference type="ARBA" id="ARBA00008645"/>
    </source>
</evidence>
<gene>
    <name evidence="13" type="ORF">ACAOBT_LOCUS22122</name>
</gene>
<evidence type="ECO:0000256" key="11">
    <source>
        <dbReference type="ARBA" id="ARBA00048919"/>
    </source>
</evidence>
<evidence type="ECO:0000259" key="12">
    <source>
        <dbReference type="Pfam" id="PF00561"/>
    </source>
</evidence>
<keyword evidence="14" id="KW-1185">Reference proteome</keyword>
<comment type="catalytic activity">
    <reaction evidence="5">
        <text>a 1,2-diacyl-sn-glycerol + H2O = a 2-acylglycerol + a fatty acid + H(+)</text>
        <dbReference type="Rhea" id="RHEA:33275"/>
        <dbReference type="ChEBI" id="CHEBI:15377"/>
        <dbReference type="ChEBI" id="CHEBI:15378"/>
        <dbReference type="ChEBI" id="CHEBI:17389"/>
        <dbReference type="ChEBI" id="CHEBI:17815"/>
        <dbReference type="ChEBI" id="CHEBI:28868"/>
        <dbReference type="EC" id="3.1.1.116"/>
    </reaction>
</comment>
<dbReference type="Pfam" id="PF00561">
    <property type="entry name" value="Abhydrolase_1"/>
    <property type="match status" value="1"/>
</dbReference>
<keyword evidence="2" id="KW-0378">Hydrolase</keyword>
<comment type="catalytic activity">
    <reaction evidence="6">
        <text>a 1,3-diacyl-sn-glycerol + H2O = a 1-acyl-sn-glycerol + a fatty acid + H(+)</text>
        <dbReference type="Rhea" id="RHEA:38503"/>
        <dbReference type="ChEBI" id="CHEBI:15377"/>
        <dbReference type="ChEBI" id="CHEBI:15378"/>
        <dbReference type="ChEBI" id="CHEBI:28868"/>
        <dbReference type="ChEBI" id="CHEBI:64683"/>
        <dbReference type="ChEBI" id="CHEBI:77272"/>
    </reaction>
</comment>
<evidence type="ECO:0000256" key="7">
    <source>
        <dbReference type="ARBA" id="ARBA00044064"/>
    </source>
</evidence>
<organism evidence="13 14">
    <name type="scientific">Acanthoscelides obtectus</name>
    <name type="common">Bean weevil</name>
    <name type="synonym">Bruchus obtectus</name>
    <dbReference type="NCBI Taxonomy" id="200917"/>
    <lineage>
        <taxon>Eukaryota</taxon>
        <taxon>Metazoa</taxon>
        <taxon>Ecdysozoa</taxon>
        <taxon>Arthropoda</taxon>
        <taxon>Hexapoda</taxon>
        <taxon>Insecta</taxon>
        <taxon>Pterygota</taxon>
        <taxon>Neoptera</taxon>
        <taxon>Endopterygota</taxon>
        <taxon>Coleoptera</taxon>
        <taxon>Polyphaga</taxon>
        <taxon>Cucujiformia</taxon>
        <taxon>Chrysomeloidea</taxon>
        <taxon>Chrysomelidae</taxon>
        <taxon>Bruchinae</taxon>
        <taxon>Bruchini</taxon>
        <taxon>Acanthoscelides</taxon>
    </lineage>
</organism>
<evidence type="ECO:0000313" key="14">
    <source>
        <dbReference type="Proteomes" id="UP001152888"/>
    </source>
</evidence>
<evidence type="ECO:0000256" key="9">
    <source>
        <dbReference type="ARBA" id="ARBA00048504"/>
    </source>
</evidence>
<dbReference type="InterPro" id="IPR029058">
    <property type="entry name" value="AB_hydrolase_fold"/>
</dbReference>
<dbReference type="EMBL" id="CAKOFQ010007199">
    <property type="protein sequence ID" value="CAH1994442.1"/>
    <property type="molecule type" value="Genomic_DNA"/>
</dbReference>
<evidence type="ECO:0000256" key="10">
    <source>
        <dbReference type="ARBA" id="ARBA00048513"/>
    </source>
</evidence>
<evidence type="ECO:0000256" key="5">
    <source>
        <dbReference type="ARBA" id="ARBA00043667"/>
    </source>
</evidence>
<comment type="catalytic activity">
    <reaction evidence="9">
        <text>1,2-didecanoylglycerol + H2O = decanoylglycerol + decanoate + H(+)</text>
        <dbReference type="Rhea" id="RHEA:48596"/>
        <dbReference type="ChEBI" id="CHEBI:11152"/>
        <dbReference type="ChEBI" id="CHEBI:15377"/>
        <dbReference type="ChEBI" id="CHEBI:15378"/>
        <dbReference type="ChEBI" id="CHEBI:27689"/>
        <dbReference type="ChEBI" id="CHEBI:90605"/>
    </reaction>
</comment>
<comment type="similarity">
    <text evidence="1">Belongs to the AB hydrolase superfamily.</text>
</comment>
<evidence type="ECO:0000256" key="3">
    <source>
        <dbReference type="ARBA" id="ARBA00026104"/>
    </source>
</evidence>
<feature type="domain" description="AB hydrolase-1" evidence="12">
    <location>
        <begin position="58"/>
        <end position="298"/>
    </location>
</feature>
<comment type="catalytic activity">
    <reaction evidence="11">
        <text>1-octadecanoyl-2-(5Z,8Z,11Z,14Z-eicosatetraenoyl)-sn-glycerol + H2O = 2-(5Z,8Z,11Z,14Z-eicosatetraenoyl)-glycerol + octadecanoate + H(+)</text>
        <dbReference type="Rhea" id="RHEA:38507"/>
        <dbReference type="ChEBI" id="CHEBI:15377"/>
        <dbReference type="ChEBI" id="CHEBI:15378"/>
        <dbReference type="ChEBI" id="CHEBI:25629"/>
        <dbReference type="ChEBI" id="CHEBI:52392"/>
        <dbReference type="ChEBI" id="CHEBI:75728"/>
    </reaction>
</comment>
<comment type="catalytic activity">
    <reaction evidence="8">
        <text>1-octadecanoyl-2-(4Z,7Z,10Z,13Z,16Z,19Z-docosahexaenoyl)-sn-glycerol + H2O = 2-(4Z,7Z,10Z,13Z,16Z,19Z-docosahexaenoyl)-glycerol + octadecanoate + H(+)</text>
        <dbReference type="Rhea" id="RHEA:77107"/>
        <dbReference type="ChEBI" id="CHEBI:15377"/>
        <dbReference type="ChEBI" id="CHEBI:15378"/>
        <dbReference type="ChEBI" id="CHEBI:25629"/>
        <dbReference type="ChEBI" id="CHEBI:77129"/>
        <dbReference type="ChEBI" id="CHEBI:186738"/>
    </reaction>
</comment>
<dbReference type="PRINTS" id="PR00111">
    <property type="entry name" value="ABHYDROLASE"/>
</dbReference>
<dbReference type="PANTHER" id="PTHR46118:SF4">
    <property type="entry name" value="PROTEIN ABHD11"/>
    <property type="match status" value="1"/>
</dbReference>
<dbReference type="GO" id="GO:0052689">
    <property type="term" value="F:carboxylic ester hydrolase activity"/>
    <property type="evidence" value="ECO:0007669"/>
    <property type="project" value="TreeGrafter"/>
</dbReference>
<reference evidence="13" key="1">
    <citation type="submission" date="2022-03" db="EMBL/GenBank/DDBJ databases">
        <authorList>
            <person name="Sayadi A."/>
        </authorList>
    </citation>
    <scope>NUCLEOTIDE SEQUENCE</scope>
</reference>
<dbReference type="AlphaFoldDB" id="A0A9P0LJ81"/>
<dbReference type="SUPFAM" id="SSF53474">
    <property type="entry name" value="alpha/beta-Hydrolases"/>
    <property type="match status" value="1"/>
</dbReference>
<dbReference type="OrthoDB" id="8119704at2759"/>
<proteinExistence type="inferred from homology"/>
<accession>A0A9P0LJ81</accession>
<dbReference type="Proteomes" id="UP001152888">
    <property type="component" value="Unassembled WGS sequence"/>
</dbReference>
<dbReference type="PANTHER" id="PTHR46118">
    <property type="entry name" value="PROTEIN ABHD11"/>
    <property type="match status" value="1"/>
</dbReference>
<evidence type="ECO:0000256" key="6">
    <source>
        <dbReference type="ARBA" id="ARBA00043742"/>
    </source>
</evidence>
<sequence>MLFTKVIAYNLLKSVPQISLSSNIIFRQSSNADTLKPVKLSYATYESTTSDRSNQAAPLVIMHGLFGSKSNWNSLCKVYQQKCHPQRKIVAIDSRNHGDSPHSDEHTYAHLAADIKALLEQLGIEKAALLGHSMGGRAVMLFALKYPELVDRLIVEDISPITTSPNLDSMPSLFQAMEGVTLPSSIPMSQARAMVDEQLTKYIFNKPLRAFLLTNLVATDSGSYTWRINIPVLMKNFNNVARFPIVNDVCYDGPVLFVAGKESDFVVKSDYPKIQKLFPNAELTYIEGAGHWLHSEKPSEFLKITLEFLNSK</sequence>
<evidence type="ECO:0000313" key="13">
    <source>
        <dbReference type="EMBL" id="CAH1994442.1"/>
    </source>
</evidence>
<protein>
    <recommendedName>
        <fullName evidence="7">sn-1-specific diacylglycerol lipase ABHD11</fullName>
        <ecNumber evidence="3">3.1.1.116</ecNumber>
    </recommendedName>
    <alternativeName>
        <fullName evidence="4">Alpha/beta hydrolase domain-containing protein 11</fullName>
    </alternativeName>
</protein>
<comment type="catalytic activity">
    <reaction evidence="10">
        <text>1-octadecanoyl-2-(9Z-octadecenoyl)-sn-glycerol + H2O = 2-(9Z-octadecenoyl)-glycerol + octadecanoate + H(+)</text>
        <dbReference type="Rhea" id="RHEA:77103"/>
        <dbReference type="ChEBI" id="CHEBI:15377"/>
        <dbReference type="ChEBI" id="CHEBI:15378"/>
        <dbReference type="ChEBI" id="CHEBI:25629"/>
        <dbReference type="ChEBI" id="CHEBI:73990"/>
        <dbReference type="ChEBI" id="CHEBI:75468"/>
    </reaction>
</comment>
<dbReference type="GO" id="GO:0005739">
    <property type="term" value="C:mitochondrion"/>
    <property type="evidence" value="ECO:0007669"/>
    <property type="project" value="TreeGrafter"/>
</dbReference>
<dbReference type="InterPro" id="IPR000073">
    <property type="entry name" value="AB_hydrolase_1"/>
</dbReference>
<name>A0A9P0LJ81_ACAOB</name>
<evidence type="ECO:0000256" key="2">
    <source>
        <dbReference type="ARBA" id="ARBA00022801"/>
    </source>
</evidence>
<dbReference type="EC" id="3.1.1.116" evidence="3"/>
<dbReference type="Gene3D" id="3.40.50.1820">
    <property type="entry name" value="alpha/beta hydrolase"/>
    <property type="match status" value="1"/>
</dbReference>